<dbReference type="EMBL" id="FLUK01000151">
    <property type="protein sequence ID" value="SBV88021.1"/>
    <property type="molecule type" value="Genomic_DNA"/>
</dbReference>
<dbReference type="Proteomes" id="UP000184997">
    <property type="component" value="Unassembled WGS sequence"/>
</dbReference>
<gene>
    <name evidence="2" type="ORF">XTGNCPPB3709_1954</name>
</gene>
<protein>
    <submittedName>
        <fullName evidence="2">Chemotaxis protein</fullName>
    </submittedName>
</protein>
<reference evidence="3" key="1">
    <citation type="submission" date="2016-07" db="EMBL/GenBank/DDBJ databases">
        <authorList>
            <person name="Florea S."/>
            <person name="Webb J.S."/>
            <person name="Jaromczyk J."/>
            <person name="Schardl C.L."/>
        </authorList>
    </citation>
    <scope>NUCLEOTIDE SEQUENCE [LARGE SCALE GENOMIC DNA]</scope>
</reference>
<feature type="transmembrane region" description="Helical" evidence="1">
    <location>
        <begin position="12"/>
        <end position="34"/>
    </location>
</feature>
<keyword evidence="1" id="KW-1133">Transmembrane helix</keyword>
<proteinExistence type="predicted"/>
<keyword evidence="1" id="KW-0812">Transmembrane</keyword>
<accession>A0A1M4L4C3</accession>
<evidence type="ECO:0000313" key="3">
    <source>
        <dbReference type="Proteomes" id="UP000184997"/>
    </source>
</evidence>
<keyword evidence="1" id="KW-0472">Membrane</keyword>
<dbReference type="AlphaFoldDB" id="A0A1M4L4C3"/>
<evidence type="ECO:0000256" key="1">
    <source>
        <dbReference type="SAM" id="Phobius"/>
    </source>
</evidence>
<evidence type="ECO:0000313" key="2">
    <source>
        <dbReference type="EMBL" id="SBV88021.1"/>
    </source>
</evidence>
<organism evidence="2 3">
    <name type="scientific">Xanthomonas graminis pv. graminis</name>
    <dbReference type="NCBI Taxonomy" id="134874"/>
    <lineage>
        <taxon>Bacteria</taxon>
        <taxon>Pseudomonadati</taxon>
        <taxon>Pseudomonadota</taxon>
        <taxon>Gammaproteobacteria</taxon>
        <taxon>Lysobacterales</taxon>
        <taxon>Lysobacteraceae</taxon>
        <taxon>Xanthomonas</taxon>
        <taxon>Xanthomonas translucens group</taxon>
        <taxon>Xanthomonas graminis</taxon>
    </lineage>
</organism>
<name>A0A1M4L4C3_9XANT</name>
<sequence length="35" mass="3566">MSQTPLTRSTSVVTRLMLGVAAIAVLCFGVTAAIS</sequence>